<dbReference type="InterPro" id="IPR036398">
    <property type="entry name" value="CA_dom_sf"/>
</dbReference>
<sequence>MNATSATCLMIVVSLCHSDEWPLECKEGKKQSPIALSQDIAQEQEFSALIFENYNYTYPVQSKNNGHSAEIRLHVQVQPSVKGGGLPHVYSLDHLHFHWGSEHTIDNYRFPLEMHLVHYAREYGNLTNALRYNGGVAVFSVLFDLSPDNDKIFEPLVDVIEKINGQVNVIQQMTFTIEDYLPRDTAGFYRYNGSLTTPDCTEGLIWTVFTNTLPISKSQVASFPTLKTQENERLEKNYRSLQPLNGRNVHIKVSPIRHSAVVTSHWTYDDQDKWPTLCKEGKKQSPISLARDEAKEEKFEPFIFDKYNKRYAVESKNNGHTVEFRISNASDNLPTVKGGGLSDAYKVDNLHFHWNSEHVIDDYRFPLELHIVHYAIKYKNIATALNYPGGVAVFAVLFDLSPDDDETFEPLVDVVDKLQQKGNVIQHPSLIIEDYLPRDTAGYFRYEGSLTTPGCTEGVIWTVFTNTLPVSKEQVF</sequence>
<dbReference type="Pfam" id="PF00194">
    <property type="entry name" value="Carb_anhydrase"/>
    <property type="match status" value="2"/>
</dbReference>
<comment type="caution">
    <text evidence="6">The sequence shown here is derived from an EMBL/GenBank/DDBJ whole genome shotgun (WGS) entry which is preliminary data.</text>
</comment>
<evidence type="ECO:0000256" key="4">
    <source>
        <dbReference type="RuleBase" id="RU367011"/>
    </source>
</evidence>
<dbReference type="Gene3D" id="3.10.200.10">
    <property type="entry name" value="Alpha carbonic anhydrase"/>
    <property type="match status" value="2"/>
</dbReference>
<dbReference type="InterPro" id="IPR023561">
    <property type="entry name" value="Carbonic_anhydrase_a-class"/>
</dbReference>
<dbReference type="GO" id="GO:0004089">
    <property type="term" value="F:carbonate dehydratase activity"/>
    <property type="evidence" value="ECO:0007669"/>
    <property type="project" value="UniProtKB-UniRule"/>
</dbReference>
<feature type="domain" description="Alpha-carbonic anhydrase" evidence="5">
    <location>
        <begin position="1"/>
        <end position="253"/>
    </location>
</feature>
<feature type="domain" description="Alpha-carbonic anhydrase" evidence="5">
    <location>
        <begin position="264"/>
        <end position="476"/>
    </location>
</feature>
<comment type="function">
    <text evidence="4">Reversible hydration of carbon dioxide.</text>
</comment>
<comment type="cofactor">
    <cofactor evidence="4">
        <name>Zn(2+)</name>
        <dbReference type="ChEBI" id="CHEBI:29105"/>
    </cofactor>
</comment>
<keyword evidence="3 4" id="KW-0862">Zinc</keyword>
<dbReference type="EMBL" id="QDEB01004357">
    <property type="protein sequence ID" value="RZC42854.1"/>
    <property type="molecule type" value="Genomic_DNA"/>
</dbReference>
<comment type="catalytic activity">
    <reaction evidence="4">
        <text>hydrogencarbonate + H(+) = CO2 + H2O</text>
        <dbReference type="Rhea" id="RHEA:10748"/>
        <dbReference type="ChEBI" id="CHEBI:15377"/>
        <dbReference type="ChEBI" id="CHEBI:15378"/>
        <dbReference type="ChEBI" id="CHEBI:16526"/>
        <dbReference type="ChEBI" id="CHEBI:17544"/>
        <dbReference type="EC" id="4.2.1.1"/>
    </reaction>
</comment>
<keyword evidence="2 4" id="KW-0479">Metal-binding</keyword>
<keyword evidence="7" id="KW-1185">Reference proteome</keyword>
<evidence type="ECO:0000256" key="2">
    <source>
        <dbReference type="ARBA" id="ARBA00022723"/>
    </source>
</evidence>
<dbReference type="GO" id="GO:0008270">
    <property type="term" value="F:zinc ion binding"/>
    <property type="evidence" value="ECO:0007669"/>
    <property type="project" value="UniProtKB-UniRule"/>
</dbReference>
<accession>A0A482WCP8</accession>
<keyword evidence="4" id="KW-0732">Signal</keyword>
<comment type="similarity">
    <text evidence="1 4">Belongs to the alpha-carbonic anhydrase family.</text>
</comment>
<evidence type="ECO:0000256" key="3">
    <source>
        <dbReference type="ARBA" id="ARBA00022833"/>
    </source>
</evidence>
<dbReference type="GO" id="GO:0005737">
    <property type="term" value="C:cytoplasm"/>
    <property type="evidence" value="ECO:0007669"/>
    <property type="project" value="TreeGrafter"/>
</dbReference>
<feature type="chain" id="PRO_5025093396" description="Carbonic anhydrase" evidence="4">
    <location>
        <begin position="19"/>
        <end position="476"/>
    </location>
</feature>
<keyword evidence="4" id="KW-0456">Lyase</keyword>
<dbReference type="SUPFAM" id="SSF51069">
    <property type="entry name" value="Carbonic anhydrase"/>
    <property type="match status" value="2"/>
</dbReference>
<evidence type="ECO:0000256" key="1">
    <source>
        <dbReference type="ARBA" id="ARBA00010718"/>
    </source>
</evidence>
<dbReference type="InterPro" id="IPR001148">
    <property type="entry name" value="CA_dom"/>
</dbReference>
<dbReference type="STRING" id="1661398.A0A482WCP8"/>
<reference evidence="6 7" key="1">
    <citation type="submission" date="2017-03" db="EMBL/GenBank/DDBJ databases">
        <title>Genome of the blue death feigning beetle - Asbolus verrucosus.</title>
        <authorList>
            <person name="Rider S.D."/>
        </authorList>
    </citation>
    <scope>NUCLEOTIDE SEQUENCE [LARGE SCALE GENOMIC DNA]</scope>
    <source>
        <strain evidence="6">Butters</strain>
        <tissue evidence="6">Head and leg muscle</tissue>
    </source>
</reference>
<protein>
    <recommendedName>
        <fullName evidence="4">Carbonic anhydrase</fullName>
        <ecNumber evidence="4">4.2.1.1</ecNumber>
    </recommendedName>
</protein>
<dbReference type="PROSITE" id="PS51144">
    <property type="entry name" value="ALPHA_CA_2"/>
    <property type="match status" value="2"/>
</dbReference>
<dbReference type="Proteomes" id="UP000292052">
    <property type="component" value="Unassembled WGS sequence"/>
</dbReference>
<name>A0A482WCP8_ASBVE</name>
<evidence type="ECO:0000313" key="7">
    <source>
        <dbReference type="Proteomes" id="UP000292052"/>
    </source>
</evidence>
<dbReference type="PANTHER" id="PTHR18952">
    <property type="entry name" value="CARBONIC ANHYDRASE"/>
    <property type="match status" value="1"/>
</dbReference>
<feature type="signal peptide" evidence="4">
    <location>
        <begin position="1"/>
        <end position="18"/>
    </location>
</feature>
<proteinExistence type="inferred from homology"/>
<dbReference type="AlphaFoldDB" id="A0A482WCP8"/>
<evidence type="ECO:0000259" key="5">
    <source>
        <dbReference type="PROSITE" id="PS51144"/>
    </source>
</evidence>
<dbReference type="SMART" id="SM01057">
    <property type="entry name" value="Carb_anhydrase"/>
    <property type="match status" value="2"/>
</dbReference>
<organism evidence="6 7">
    <name type="scientific">Asbolus verrucosus</name>
    <name type="common">Desert ironclad beetle</name>
    <dbReference type="NCBI Taxonomy" id="1661398"/>
    <lineage>
        <taxon>Eukaryota</taxon>
        <taxon>Metazoa</taxon>
        <taxon>Ecdysozoa</taxon>
        <taxon>Arthropoda</taxon>
        <taxon>Hexapoda</taxon>
        <taxon>Insecta</taxon>
        <taxon>Pterygota</taxon>
        <taxon>Neoptera</taxon>
        <taxon>Endopterygota</taxon>
        <taxon>Coleoptera</taxon>
        <taxon>Polyphaga</taxon>
        <taxon>Cucujiformia</taxon>
        <taxon>Tenebrionidae</taxon>
        <taxon>Pimeliinae</taxon>
        <taxon>Asbolus</taxon>
    </lineage>
</organism>
<dbReference type="OrthoDB" id="429145at2759"/>
<dbReference type="PANTHER" id="PTHR18952:SF270">
    <property type="entry name" value="CARBONIC ANHYDRASE"/>
    <property type="match status" value="1"/>
</dbReference>
<dbReference type="PROSITE" id="PS00162">
    <property type="entry name" value="ALPHA_CA_1"/>
    <property type="match status" value="2"/>
</dbReference>
<dbReference type="EC" id="4.2.1.1" evidence="4"/>
<dbReference type="CDD" id="cd00326">
    <property type="entry name" value="alpha_CA"/>
    <property type="match status" value="2"/>
</dbReference>
<evidence type="ECO:0000313" key="6">
    <source>
        <dbReference type="EMBL" id="RZC42854.1"/>
    </source>
</evidence>
<gene>
    <name evidence="6" type="ORF">BDFB_004584</name>
</gene>
<dbReference type="InterPro" id="IPR018338">
    <property type="entry name" value="Carbonic_anhydrase_a-class_CS"/>
</dbReference>